<dbReference type="EMBL" id="GBRH01272480">
    <property type="protein sequence ID" value="JAD25415.1"/>
    <property type="molecule type" value="Transcribed_RNA"/>
</dbReference>
<feature type="region of interest" description="Disordered" evidence="1">
    <location>
        <begin position="1"/>
        <end position="21"/>
    </location>
</feature>
<sequence>MRRSIRPRPPGEDAGRGGAVA</sequence>
<reference evidence="2" key="1">
    <citation type="submission" date="2014-09" db="EMBL/GenBank/DDBJ databases">
        <authorList>
            <person name="Magalhaes I.L.F."/>
            <person name="Oliveira U."/>
            <person name="Santos F.R."/>
            <person name="Vidigal T.H.D.A."/>
            <person name="Brescovit A.D."/>
            <person name="Santos A.J."/>
        </authorList>
    </citation>
    <scope>NUCLEOTIDE SEQUENCE</scope>
    <source>
        <tissue evidence="2">Shoot tissue taken approximately 20 cm above the soil surface</tissue>
    </source>
</reference>
<reference evidence="2" key="2">
    <citation type="journal article" date="2015" name="Data Brief">
        <title>Shoot transcriptome of the giant reed, Arundo donax.</title>
        <authorList>
            <person name="Barrero R.A."/>
            <person name="Guerrero F.D."/>
            <person name="Moolhuijzen P."/>
            <person name="Goolsby J.A."/>
            <person name="Tidwell J."/>
            <person name="Bellgard S.E."/>
            <person name="Bellgard M.I."/>
        </authorList>
    </citation>
    <scope>NUCLEOTIDE SEQUENCE</scope>
    <source>
        <tissue evidence="2">Shoot tissue taken approximately 20 cm above the soil surface</tissue>
    </source>
</reference>
<name>A0A0A8YIR5_ARUDO</name>
<evidence type="ECO:0000313" key="2">
    <source>
        <dbReference type="EMBL" id="JAD25415.1"/>
    </source>
</evidence>
<dbReference type="AlphaFoldDB" id="A0A0A8YIR5"/>
<protein>
    <submittedName>
        <fullName evidence="2">Uncharacterized protein</fullName>
    </submittedName>
</protein>
<organism evidence="2">
    <name type="scientific">Arundo donax</name>
    <name type="common">Giant reed</name>
    <name type="synonym">Donax arundinaceus</name>
    <dbReference type="NCBI Taxonomy" id="35708"/>
    <lineage>
        <taxon>Eukaryota</taxon>
        <taxon>Viridiplantae</taxon>
        <taxon>Streptophyta</taxon>
        <taxon>Embryophyta</taxon>
        <taxon>Tracheophyta</taxon>
        <taxon>Spermatophyta</taxon>
        <taxon>Magnoliopsida</taxon>
        <taxon>Liliopsida</taxon>
        <taxon>Poales</taxon>
        <taxon>Poaceae</taxon>
        <taxon>PACMAD clade</taxon>
        <taxon>Arundinoideae</taxon>
        <taxon>Arundineae</taxon>
        <taxon>Arundo</taxon>
    </lineage>
</organism>
<evidence type="ECO:0000256" key="1">
    <source>
        <dbReference type="SAM" id="MobiDB-lite"/>
    </source>
</evidence>
<proteinExistence type="predicted"/>
<accession>A0A0A8YIR5</accession>